<evidence type="ECO:0000313" key="8">
    <source>
        <dbReference type="EMBL" id="CCC41434.1"/>
    </source>
</evidence>
<dbReference type="OrthoDB" id="10589at2157"/>
<dbReference type="InterPro" id="IPR000555">
    <property type="entry name" value="JAMM/MPN+_dom"/>
</dbReference>
<evidence type="ECO:0000259" key="7">
    <source>
        <dbReference type="PROSITE" id="PS50249"/>
    </source>
</evidence>
<dbReference type="InterPro" id="IPR051929">
    <property type="entry name" value="VirAsm_ModProt"/>
</dbReference>
<keyword evidence="3 8" id="KW-0378">Hydrolase</keyword>
<reference evidence="8 9" key="1">
    <citation type="journal article" date="2011" name="PLoS ONE">
        <title>Haloquadratum walsbyi: limited diversity in a global pond.</title>
        <authorList>
            <person name="Dyall-Smith M."/>
            <person name="Pfeiffer F."/>
            <person name="Klee K."/>
            <person name="Palm P."/>
            <person name="Gross K."/>
            <person name="Schuster S.C."/>
            <person name="Rampp M."/>
            <person name="Oesterhelt D."/>
        </authorList>
    </citation>
    <scope>NUCLEOTIDE SEQUENCE [LARGE SCALE GENOMIC DNA]</scope>
    <source>
        <strain evidence="9">DSM 16854 / JCM 12705 / C23</strain>
    </source>
</reference>
<dbReference type="GeneID" id="12448541"/>
<keyword evidence="2" id="KW-0479">Metal-binding</keyword>
<dbReference type="PANTHER" id="PTHR34858:SF1">
    <property type="entry name" value="CYSO-CYSTEINE PEPTIDASE"/>
    <property type="match status" value="1"/>
</dbReference>
<dbReference type="GO" id="GO:0008270">
    <property type="term" value="F:zinc ion binding"/>
    <property type="evidence" value="ECO:0007669"/>
    <property type="project" value="TreeGrafter"/>
</dbReference>
<gene>
    <name evidence="8" type="primary">jamm1</name>
    <name evidence="8" type="ordered locus">Hqrw_3693</name>
</gene>
<dbReference type="SUPFAM" id="SSF102712">
    <property type="entry name" value="JAB1/MPN domain"/>
    <property type="match status" value="1"/>
</dbReference>
<dbReference type="AlphaFoldDB" id="G0LMW4"/>
<dbReference type="HOGENOM" id="CLU_116765_2_0_2"/>
<evidence type="ECO:0000256" key="2">
    <source>
        <dbReference type="ARBA" id="ARBA00022723"/>
    </source>
</evidence>
<name>G0LMW4_HALWC</name>
<keyword evidence="1" id="KW-0645">Protease</keyword>
<evidence type="ECO:0000256" key="5">
    <source>
        <dbReference type="ARBA" id="ARBA00023049"/>
    </source>
</evidence>
<sequence length="201" mass="22663">MIEIPSECYNTILAQSYSHTTEICGVLSGIYHDSESVVTAVYPATNAAETPRTRYEIDPEELMTIFDMIHDTGREVIGFYHSHPDGPLTPSETDSAQATWSGHSYAICCYDDAQREYGHSMNKYPSDTAPVKPMSVDSCPVGANWYTYNTNTDTNDETDTDRQSTKDTHYHPISTDTDHTHHLGSWRWDGNQFHEESVIIT</sequence>
<dbReference type="Pfam" id="PF14464">
    <property type="entry name" value="Prok-JAB"/>
    <property type="match status" value="1"/>
</dbReference>
<feature type="region of interest" description="Disordered" evidence="6">
    <location>
        <begin position="149"/>
        <end position="173"/>
    </location>
</feature>
<evidence type="ECO:0000256" key="6">
    <source>
        <dbReference type="SAM" id="MobiDB-lite"/>
    </source>
</evidence>
<dbReference type="Proteomes" id="UP000007954">
    <property type="component" value="Chromosome"/>
</dbReference>
<evidence type="ECO:0000256" key="1">
    <source>
        <dbReference type="ARBA" id="ARBA00022670"/>
    </source>
</evidence>
<dbReference type="GO" id="GO:0008235">
    <property type="term" value="F:metalloexopeptidase activity"/>
    <property type="evidence" value="ECO:0007669"/>
    <property type="project" value="TreeGrafter"/>
</dbReference>
<keyword evidence="5 8" id="KW-0482">Metalloprotease</keyword>
<dbReference type="Gene3D" id="3.40.140.10">
    <property type="entry name" value="Cytidine Deaminase, domain 2"/>
    <property type="match status" value="1"/>
</dbReference>
<accession>G0LMW4</accession>
<protein>
    <submittedName>
        <fullName evidence="8">Metalloprotease JAMM1, desampylating</fullName>
        <ecNumber evidence="8">3.4.24.88</ecNumber>
    </submittedName>
</protein>
<proteinExistence type="predicted"/>
<dbReference type="PANTHER" id="PTHR34858">
    <property type="entry name" value="CYSO-CYSTEINE PEPTIDASE"/>
    <property type="match status" value="1"/>
</dbReference>
<evidence type="ECO:0000313" key="9">
    <source>
        <dbReference type="Proteomes" id="UP000007954"/>
    </source>
</evidence>
<evidence type="ECO:0000256" key="4">
    <source>
        <dbReference type="ARBA" id="ARBA00022833"/>
    </source>
</evidence>
<keyword evidence="4" id="KW-0862">Zinc</keyword>
<dbReference type="InterPro" id="IPR037518">
    <property type="entry name" value="MPN"/>
</dbReference>
<dbReference type="InterPro" id="IPR028090">
    <property type="entry name" value="JAB_dom_prok"/>
</dbReference>
<dbReference type="GO" id="GO:0006508">
    <property type="term" value="P:proteolysis"/>
    <property type="evidence" value="ECO:0007669"/>
    <property type="project" value="UniProtKB-KW"/>
</dbReference>
<dbReference type="CDD" id="cd08070">
    <property type="entry name" value="MPN_like"/>
    <property type="match status" value="1"/>
</dbReference>
<dbReference type="EMBL" id="FR746099">
    <property type="protein sequence ID" value="CCC41434.1"/>
    <property type="molecule type" value="Genomic_DNA"/>
</dbReference>
<organism evidence="8 9">
    <name type="scientific">Haloquadratum walsbyi (strain DSM 16854 / JCM 12705 / C23)</name>
    <dbReference type="NCBI Taxonomy" id="768065"/>
    <lineage>
        <taxon>Archaea</taxon>
        <taxon>Methanobacteriati</taxon>
        <taxon>Methanobacteriota</taxon>
        <taxon>Stenosarchaea group</taxon>
        <taxon>Halobacteria</taxon>
        <taxon>Halobacteriales</taxon>
        <taxon>Haloferacaceae</taxon>
        <taxon>Haloquadratum</taxon>
    </lineage>
</organism>
<dbReference type="EC" id="3.4.24.88" evidence="8"/>
<feature type="domain" description="MPN" evidence="7">
    <location>
        <begin position="1"/>
        <end position="136"/>
    </location>
</feature>
<dbReference type="RefSeq" id="WP_014556804.1">
    <property type="nucleotide sequence ID" value="NC_017459.1"/>
</dbReference>
<feature type="compositionally biased region" description="Basic and acidic residues" evidence="6">
    <location>
        <begin position="160"/>
        <end position="173"/>
    </location>
</feature>
<evidence type="ECO:0000256" key="3">
    <source>
        <dbReference type="ARBA" id="ARBA00022801"/>
    </source>
</evidence>
<dbReference type="PROSITE" id="PS50249">
    <property type="entry name" value="MPN"/>
    <property type="match status" value="1"/>
</dbReference>
<dbReference type="SMART" id="SM00232">
    <property type="entry name" value="JAB_MPN"/>
    <property type="match status" value="1"/>
</dbReference>
<dbReference type="KEGG" id="hwc:Hqrw_3693"/>